<dbReference type="EMBL" id="ASPP01001483">
    <property type="protein sequence ID" value="ETO35603.1"/>
    <property type="molecule type" value="Genomic_DNA"/>
</dbReference>
<sequence length="200" mass="23474">MSLVVESGLLQAFPYISSKTQNVDESLKGLFESSLGVLLGRRQSKKRQKPLLDKFQTELFTMMHQASDEGIKHFMESKAHQLNRFLITLFIASLQLFANERDPIGIIKLYAHHQQIKKNHYKKYFRQKQKTAKVISSVTEKDTYNLFHAVIKIDKNKFVNVLIWMRIELMELKRKEKETCLILLKLVMRLAPISVWQTHN</sequence>
<proteinExistence type="predicted"/>
<organism evidence="1 2">
    <name type="scientific">Reticulomyxa filosa</name>
    <dbReference type="NCBI Taxonomy" id="46433"/>
    <lineage>
        <taxon>Eukaryota</taxon>
        <taxon>Sar</taxon>
        <taxon>Rhizaria</taxon>
        <taxon>Retaria</taxon>
        <taxon>Foraminifera</taxon>
        <taxon>Monothalamids</taxon>
        <taxon>Reticulomyxidae</taxon>
        <taxon>Reticulomyxa</taxon>
    </lineage>
</organism>
<dbReference type="Proteomes" id="UP000023152">
    <property type="component" value="Unassembled WGS sequence"/>
</dbReference>
<accession>X6PBV7</accession>
<protein>
    <submittedName>
        <fullName evidence="1">Uncharacterized protein</fullName>
    </submittedName>
</protein>
<dbReference type="AlphaFoldDB" id="X6PBV7"/>
<name>X6PBV7_RETFI</name>
<evidence type="ECO:0000313" key="2">
    <source>
        <dbReference type="Proteomes" id="UP000023152"/>
    </source>
</evidence>
<gene>
    <name evidence="1" type="ORF">RFI_01460</name>
</gene>
<reference evidence="1 2" key="1">
    <citation type="journal article" date="2013" name="Curr. Biol.">
        <title>The Genome of the Foraminiferan Reticulomyxa filosa.</title>
        <authorList>
            <person name="Glockner G."/>
            <person name="Hulsmann N."/>
            <person name="Schleicher M."/>
            <person name="Noegel A.A."/>
            <person name="Eichinger L."/>
            <person name="Gallinger C."/>
            <person name="Pawlowski J."/>
            <person name="Sierra R."/>
            <person name="Euteneuer U."/>
            <person name="Pillet L."/>
            <person name="Moustafa A."/>
            <person name="Platzer M."/>
            <person name="Groth M."/>
            <person name="Szafranski K."/>
            <person name="Schliwa M."/>
        </authorList>
    </citation>
    <scope>NUCLEOTIDE SEQUENCE [LARGE SCALE GENOMIC DNA]</scope>
</reference>
<keyword evidence="2" id="KW-1185">Reference proteome</keyword>
<evidence type="ECO:0000313" key="1">
    <source>
        <dbReference type="EMBL" id="ETO35603.1"/>
    </source>
</evidence>
<comment type="caution">
    <text evidence="1">The sequence shown here is derived from an EMBL/GenBank/DDBJ whole genome shotgun (WGS) entry which is preliminary data.</text>
</comment>